<reference evidence="2" key="1">
    <citation type="submission" date="2022-11" db="EMBL/GenBank/DDBJ databases">
        <title>Marilongibacter aestuarii gen. nov., sp. nov., isolated from tidal flat sediment.</title>
        <authorList>
            <person name="Jiayan W."/>
        </authorList>
    </citation>
    <scope>NUCLEOTIDE SEQUENCE</scope>
    <source>
        <strain evidence="2">Z1-6</strain>
    </source>
</reference>
<evidence type="ECO:0000313" key="3">
    <source>
        <dbReference type="Proteomes" id="UP001145087"/>
    </source>
</evidence>
<dbReference type="InterPro" id="IPR018490">
    <property type="entry name" value="cNMP-bd_dom_sf"/>
</dbReference>
<keyword evidence="3" id="KW-1185">Reference proteome</keyword>
<name>A0A9X3FCT0_9BACT</name>
<dbReference type="EMBL" id="JAPOHD010000018">
    <property type="protein sequence ID" value="MCY1720560.1"/>
    <property type="molecule type" value="Genomic_DNA"/>
</dbReference>
<dbReference type="Pfam" id="PF00027">
    <property type="entry name" value="cNMP_binding"/>
    <property type="match status" value="1"/>
</dbReference>
<proteinExistence type="predicted"/>
<organism evidence="2 3">
    <name type="scientific">Draconibacterium aestuarii</name>
    <dbReference type="NCBI Taxonomy" id="2998507"/>
    <lineage>
        <taxon>Bacteria</taxon>
        <taxon>Pseudomonadati</taxon>
        <taxon>Bacteroidota</taxon>
        <taxon>Bacteroidia</taxon>
        <taxon>Marinilabiliales</taxon>
        <taxon>Prolixibacteraceae</taxon>
        <taxon>Draconibacterium</taxon>
    </lineage>
</organism>
<evidence type="ECO:0000313" key="2">
    <source>
        <dbReference type="EMBL" id="MCY1720560.1"/>
    </source>
</evidence>
<protein>
    <submittedName>
        <fullName evidence="2">Crp/Fnr family transcriptional regulator</fullName>
    </submittedName>
</protein>
<dbReference type="PROSITE" id="PS50042">
    <property type="entry name" value="CNMP_BINDING_3"/>
    <property type="match status" value="1"/>
</dbReference>
<dbReference type="AlphaFoldDB" id="A0A9X3FCT0"/>
<dbReference type="SUPFAM" id="SSF51206">
    <property type="entry name" value="cAMP-binding domain-like"/>
    <property type="match status" value="1"/>
</dbReference>
<accession>A0A9X3FCT0</accession>
<dbReference type="CDD" id="cd00038">
    <property type="entry name" value="CAP_ED"/>
    <property type="match status" value="1"/>
</dbReference>
<dbReference type="Proteomes" id="UP001145087">
    <property type="component" value="Unassembled WGS sequence"/>
</dbReference>
<gene>
    <name evidence="2" type="ORF">OU798_09420</name>
</gene>
<comment type="caution">
    <text evidence="2">The sequence shown here is derived from an EMBL/GenBank/DDBJ whole genome shotgun (WGS) entry which is preliminary data.</text>
</comment>
<sequence length="192" mass="22437">MEDYSVLYSYFEKINKRQLSVEEKLEIASVFRKEHFKKKELVMSAGDTNTRHYYIEKGLLRMFIIDQSGKEFNVLFAKEYQWLGDLGTPAETSYFIEALENSSVFSVDEEGFSKIIGYYMDLADNIRKSYIFLQKRFVSILSKTAEENYEDLIGQNPDLVQRLPQYHISSYLGVTPVFLSKILAKRAKKNTK</sequence>
<dbReference type="Gene3D" id="2.60.120.10">
    <property type="entry name" value="Jelly Rolls"/>
    <property type="match status" value="1"/>
</dbReference>
<dbReference type="InterPro" id="IPR014710">
    <property type="entry name" value="RmlC-like_jellyroll"/>
</dbReference>
<dbReference type="RefSeq" id="WP_343332894.1">
    <property type="nucleotide sequence ID" value="NZ_JAPOHD010000018.1"/>
</dbReference>
<dbReference type="InterPro" id="IPR000595">
    <property type="entry name" value="cNMP-bd_dom"/>
</dbReference>
<feature type="domain" description="Cyclic nucleotide-binding" evidence="1">
    <location>
        <begin position="17"/>
        <end position="117"/>
    </location>
</feature>
<evidence type="ECO:0000259" key="1">
    <source>
        <dbReference type="PROSITE" id="PS50042"/>
    </source>
</evidence>